<feature type="coiled-coil region" evidence="1">
    <location>
        <begin position="36"/>
        <end position="99"/>
    </location>
</feature>
<proteinExistence type="predicted"/>
<organism evidence="4 5">
    <name type="scientific">Paenibacillus lycopersici</name>
    <dbReference type="NCBI Taxonomy" id="2704462"/>
    <lineage>
        <taxon>Bacteria</taxon>
        <taxon>Bacillati</taxon>
        <taxon>Bacillota</taxon>
        <taxon>Bacilli</taxon>
        <taxon>Bacillales</taxon>
        <taxon>Paenibacillaceae</taxon>
        <taxon>Paenibacillus</taxon>
    </lineage>
</organism>
<dbReference type="InterPro" id="IPR023346">
    <property type="entry name" value="Lysozyme-like_dom_sf"/>
</dbReference>
<dbReference type="EMBL" id="CP048209">
    <property type="protein sequence ID" value="QHT63893.1"/>
    <property type="molecule type" value="Genomic_DNA"/>
</dbReference>
<dbReference type="PANTHER" id="PTHR37423">
    <property type="entry name" value="SOLUBLE LYTIC MUREIN TRANSGLYCOSYLASE-RELATED"/>
    <property type="match status" value="1"/>
</dbReference>
<dbReference type="PANTHER" id="PTHR37423:SF2">
    <property type="entry name" value="MEMBRANE-BOUND LYTIC MUREIN TRANSGLYCOSYLASE C"/>
    <property type="match status" value="1"/>
</dbReference>
<accession>A0A6C0G825</accession>
<dbReference type="Proteomes" id="UP000476064">
    <property type="component" value="Chromosome"/>
</dbReference>
<keyword evidence="5" id="KW-1185">Reference proteome</keyword>
<dbReference type="KEGG" id="plyc:GXP70_12465"/>
<dbReference type="SUPFAM" id="SSF53955">
    <property type="entry name" value="Lysozyme-like"/>
    <property type="match status" value="1"/>
</dbReference>
<gene>
    <name evidence="4" type="ORF">GXP70_12465</name>
</gene>
<evidence type="ECO:0000313" key="5">
    <source>
        <dbReference type="Proteomes" id="UP000476064"/>
    </source>
</evidence>
<feature type="domain" description="Transglycosylase SLT" evidence="3">
    <location>
        <begin position="231"/>
        <end position="328"/>
    </location>
</feature>
<feature type="region of interest" description="Disordered" evidence="2">
    <location>
        <begin position="1"/>
        <end position="33"/>
    </location>
</feature>
<dbReference type="Gene3D" id="1.10.530.10">
    <property type="match status" value="1"/>
</dbReference>
<evidence type="ECO:0000259" key="3">
    <source>
        <dbReference type="Pfam" id="PF01464"/>
    </source>
</evidence>
<protein>
    <submittedName>
        <fullName evidence="4">Lytic transglycosylase domain-containing protein</fullName>
    </submittedName>
</protein>
<dbReference type="AlphaFoldDB" id="A0A6C0G825"/>
<reference evidence="4 5" key="1">
    <citation type="submission" date="2020-01" db="EMBL/GenBank/DDBJ databases">
        <title>Paenibacillus sp. nov., isolated from tomato rhizosphere.</title>
        <authorList>
            <person name="Weon H.-Y."/>
            <person name="Lee S.A."/>
        </authorList>
    </citation>
    <scope>NUCLEOTIDE SEQUENCE [LARGE SCALE GENOMIC DNA]</scope>
    <source>
        <strain evidence="4 5">12200R-189</strain>
    </source>
</reference>
<evidence type="ECO:0000256" key="2">
    <source>
        <dbReference type="SAM" id="MobiDB-lite"/>
    </source>
</evidence>
<evidence type="ECO:0000313" key="4">
    <source>
        <dbReference type="EMBL" id="QHT63893.1"/>
    </source>
</evidence>
<evidence type="ECO:0000256" key="1">
    <source>
        <dbReference type="SAM" id="Coils"/>
    </source>
</evidence>
<sequence length="349" mass="37084">MDIVNQTGNLGAGPSQNWGSLVNNANSGSQTMAGQNQQYNQNMQQEQFKYQKARDTISDKQWQQKFDEDVRQYGLNYGLQQLQLNNDEAYRKAQLALSQDDNDRQWASLDAQLSGTADQAKAVSGDVAGNILAQSLQKVVGTDPVSGKPVYGTISDPTAREKAFIDAWNTSGVAPGADTVTMLSKAGYTAQEIANLKSKYPVAFNSGGPSGGNGSPANVSVPLRYQEMLSASNSKYGLPDGLLAAVANKESSFNPSAKNSKSGAAGMFQFMPATAKGYGIDPMDPRQSADAAGKMLSGLAAKYDGDYSKALAAYNWGGGNVDKAIKVYGANWLSHAPAETQKYVSEILG</sequence>
<dbReference type="Pfam" id="PF01464">
    <property type="entry name" value="SLT"/>
    <property type="match status" value="1"/>
</dbReference>
<keyword evidence="1" id="KW-0175">Coiled coil</keyword>
<dbReference type="InterPro" id="IPR008258">
    <property type="entry name" value="Transglycosylase_SLT_dom_1"/>
</dbReference>
<name>A0A6C0G825_9BACL</name>